<keyword evidence="3" id="KW-1185">Reference proteome</keyword>
<evidence type="ECO:0000256" key="1">
    <source>
        <dbReference type="SAM" id="MobiDB-lite"/>
    </source>
</evidence>
<gene>
    <name evidence="2" type="ORF">DACRYDRAFT_113322</name>
</gene>
<protein>
    <submittedName>
        <fullName evidence="2">Uncharacterized protein</fullName>
    </submittedName>
</protein>
<dbReference type="HOGENOM" id="CLU_1184968_0_0_1"/>
<evidence type="ECO:0000313" key="2">
    <source>
        <dbReference type="EMBL" id="EJU06676.1"/>
    </source>
</evidence>
<dbReference type="RefSeq" id="XP_040633570.1">
    <property type="nucleotide sequence ID" value="XM_040769609.1"/>
</dbReference>
<evidence type="ECO:0000313" key="3">
    <source>
        <dbReference type="Proteomes" id="UP000030653"/>
    </source>
</evidence>
<dbReference type="GeneID" id="63684671"/>
<feature type="compositionally biased region" description="Acidic residues" evidence="1">
    <location>
        <begin position="180"/>
        <end position="192"/>
    </location>
</feature>
<feature type="compositionally biased region" description="Acidic residues" evidence="1">
    <location>
        <begin position="70"/>
        <end position="82"/>
    </location>
</feature>
<dbReference type="EMBL" id="JH795855">
    <property type="protein sequence ID" value="EJU06676.1"/>
    <property type="molecule type" value="Genomic_DNA"/>
</dbReference>
<feature type="region of interest" description="Disordered" evidence="1">
    <location>
        <begin position="17"/>
        <end position="99"/>
    </location>
</feature>
<reference evidence="2 3" key="1">
    <citation type="journal article" date="2012" name="Science">
        <title>The Paleozoic origin of enzymatic lignin decomposition reconstructed from 31 fungal genomes.</title>
        <authorList>
            <person name="Floudas D."/>
            <person name="Binder M."/>
            <person name="Riley R."/>
            <person name="Barry K."/>
            <person name="Blanchette R.A."/>
            <person name="Henrissat B."/>
            <person name="Martinez A.T."/>
            <person name="Otillar R."/>
            <person name="Spatafora J.W."/>
            <person name="Yadav J.S."/>
            <person name="Aerts A."/>
            <person name="Benoit I."/>
            <person name="Boyd A."/>
            <person name="Carlson A."/>
            <person name="Copeland A."/>
            <person name="Coutinho P.M."/>
            <person name="de Vries R.P."/>
            <person name="Ferreira P."/>
            <person name="Findley K."/>
            <person name="Foster B."/>
            <person name="Gaskell J."/>
            <person name="Glotzer D."/>
            <person name="Gorecki P."/>
            <person name="Heitman J."/>
            <person name="Hesse C."/>
            <person name="Hori C."/>
            <person name="Igarashi K."/>
            <person name="Jurgens J.A."/>
            <person name="Kallen N."/>
            <person name="Kersten P."/>
            <person name="Kohler A."/>
            <person name="Kuees U."/>
            <person name="Kumar T.K.A."/>
            <person name="Kuo A."/>
            <person name="LaButti K."/>
            <person name="Larrondo L.F."/>
            <person name="Lindquist E."/>
            <person name="Ling A."/>
            <person name="Lombard V."/>
            <person name="Lucas S."/>
            <person name="Lundell T."/>
            <person name="Martin R."/>
            <person name="McLaughlin D.J."/>
            <person name="Morgenstern I."/>
            <person name="Morin E."/>
            <person name="Murat C."/>
            <person name="Nagy L.G."/>
            <person name="Nolan M."/>
            <person name="Ohm R.A."/>
            <person name="Patyshakuliyeva A."/>
            <person name="Rokas A."/>
            <person name="Ruiz-Duenas F.J."/>
            <person name="Sabat G."/>
            <person name="Salamov A."/>
            <person name="Samejima M."/>
            <person name="Schmutz J."/>
            <person name="Slot J.C."/>
            <person name="St John F."/>
            <person name="Stenlid J."/>
            <person name="Sun H."/>
            <person name="Sun S."/>
            <person name="Syed K."/>
            <person name="Tsang A."/>
            <person name="Wiebenga A."/>
            <person name="Young D."/>
            <person name="Pisabarro A."/>
            <person name="Eastwood D.C."/>
            <person name="Martin F."/>
            <person name="Cullen D."/>
            <person name="Grigoriev I.V."/>
            <person name="Hibbett D.S."/>
        </authorList>
    </citation>
    <scope>NUCLEOTIDE SEQUENCE [LARGE SCALE GENOMIC DNA]</scope>
    <source>
        <strain evidence="2 3">DJM-731 SS1</strain>
    </source>
</reference>
<proteinExistence type="predicted"/>
<sequence>MPRHTITALDSIARRLLPSGAPLRSSERRRITRGQGGKDRAGNQVVLNPGVRRSARQAAMREKQSASFVDVEEENGEEEHDEEIGGKEKTRRRRRQRFSLGELELSVPPAELKAGELPPPSSDLLKTIHHMAASQYASQSLLFQSSARAKRERRLARLKLDQKNRAKHGGKMTRELGGDGPEEESEEEDEESRVDREGDGRVRDLYRAFDGSALAVLGVLLQEHIKHQMLSKRT</sequence>
<name>M5G8Z5_DACPD</name>
<organism evidence="2 3">
    <name type="scientific">Dacryopinax primogenitus (strain DJM 731)</name>
    <name type="common">Brown rot fungus</name>
    <dbReference type="NCBI Taxonomy" id="1858805"/>
    <lineage>
        <taxon>Eukaryota</taxon>
        <taxon>Fungi</taxon>
        <taxon>Dikarya</taxon>
        <taxon>Basidiomycota</taxon>
        <taxon>Agaricomycotina</taxon>
        <taxon>Dacrymycetes</taxon>
        <taxon>Dacrymycetales</taxon>
        <taxon>Dacrymycetaceae</taxon>
        <taxon>Dacryopinax</taxon>
    </lineage>
</organism>
<accession>M5G8Z5</accession>
<dbReference type="AlphaFoldDB" id="M5G8Z5"/>
<dbReference type="OrthoDB" id="2565191at2759"/>
<dbReference type="Proteomes" id="UP000030653">
    <property type="component" value="Unassembled WGS sequence"/>
</dbReference>
<feature type="region of interest" description="Disordered" evidence="1">
    <location>
        <begin position="157"/>
        <end position="201"/>
    </location>
</feature>
<dbReference type="STRING" id="1858805.M5G8Z5"/>